<dbReference type="PANTHER" id="PTHR12581:SF0">
    <property type="entry name" value="KRR1 SMALL SUBUNIT PROCESSOME COMPONENT HOMOLOG"/>
    <property type="match status" value="1"/>
</dbReference>
<evidence type="ECO:0000256" key="7">
    <source>
        <dbReference type="ARBA" id="ARBA00023274"/>
    </source>
</evidence>
<organism evidence="12 13">
    <name type="scientific">Bugula neritina</name>
    <name type="common">Brown bryozoan</name>
    <name type="synonym">Sertularia neritina</name>
    <dbReference type="NCBI Taxonomy" id="10212"/>
    <lineage>
        <taxon>Eukaryota</taxon>
        <taxon>Metazoa</taxon>
        <taxon>Spiralia</taxon>
        <taxon>Lophotrochozoa</taxon>
        <taxon>Bryozoa</taxon>
        <taxon>Gymnolaemata</taxon>
        <taxon>Cheilostomatida</taxon>
        <taxon>Flustrina</taxon>
        <taxon>Buguloidea</taxon>
        <taxon>Bugulidae</taxon>
        <taxon>Bugula</taxon>
    </lineage>
</organism>
<feature type="domain" description="KRR1 small subunit processome component second KH" evidence="11">
    <location>
        <begin position="118"/>
        <end position="207"/>
    </location>
</feature>
<evidence type="ECO:0000259" key="11">
    <source>
        <dbReference type="Pfam" id="PF21800"/>
    </source>
</evidence>
<keyword evidence="4 8" id="KW-0698">rRNA processing</keyword>
<evidence type="ECO:0000256" key="8">
    <source>
        <dbReference type="PIRNR" id="PIRNR006515"/>
    </source>
</evidence>
<accession>A0A7J7IXJ0</accession>
<gene>
    <name evidence="12" type="ORF">EB796_023477</name>
</gene>
<dbReference type="Gene3D" id="3.30.1370.10">
    <property type="entry name" value="K Homology domain, type 1"/>
    <property type="match status" value="2"/>
</dbReference>
<keyword evidence="3 8" id="KW-0690">Ribosome biogenesis</keyword>
<name>A0A7J7IXJ0_BUGNE</name>
<comment type="function">
    <text evidence="8">Required for 40S ribosome biogenesis. Involved in nucleolar processing of pre-18S ribosomal RNA and ribosome assembly.</text>
</comment>
<dbReference type="FunFam" id="3.30.1370.10:FF:000014">
    <property type="entry name" value="KRR1 small subunit processome component"/>
    <property type="match status" value="1"/>
</dbReference>
<evidence type="ECO:0000313" key="12">
    <source>
        <dbReference type="EMBL" id="KAF6018246.1"/>
    </source>
</evidence>
<evidence type="ECO:0000256" key="1">
    <source>
        <dbReference type="ARBA" id="ARBA00004604"/>
    </source>
</evidence>
<evidence type="ECO:0000313" key="13">
    <source>
        <dbReference type="Proteomes" id="UP000593567"/>
    </source>
</evidence>
<dbReference type="InterPro" id="IPR048549">
    <property type="entry name" value="KRR1-like_KH2_euk"/>
</dbReference>
<keyword evidence="13" id="KW-1185">Reference proteome</keyword>
<dbReference type="InterPro" id="IPR036612">
    <property type="entry name" value="KH_dom_type_1_sf"/>
</dbReference>
<dbReference type="PIRSF" id="PIRSF006515">
    <property type="entry name" value="KRR1"/>
    <property type="match status" value="1"/>
</dbReference>
<comment type="caution">
    <text evidence="12">The sequence shown here is derived from an EMBL/GenBank/DDBJ whole genome shotgun (WGS) entry which is preliminary data.</text>
</comment>
<evidence type="ECO:0000256" key="9">
    <source>
        <dbReference type="SAM" id="MobiDB-lite"/>
    </source>
</evidence>
<evidence type="ECO:0000256" key="5">
    <source>
        <dbReference type="ARBA" id="ARBA00022884"/>
    </source>
</evidence>
<dbReference type="EMBL" id="VXIV02003327">
    <property type="protein sequence ID" value="KAF6018246.1"/>
    <property type="molecule type" value="Genomic_DNA"/>
</dbReference>
<feature type="domain" description="KRR1 small subunit processome component first KH" evidence="10">
    <location>
        <begin position="35"/>
        <end position="115"/>
    </location>
</feature>
<dbReference type="CDD" id="cd22394">
    <property type="entry name" value="KH-I_KRR1_rpt2"/>
    <property type="match status" value="1"/>
</dbReference>
<evidence type="ECO:0000256" key="2">
    <source>
        <dbReference type="ARBA" id="ARBA00009344"/>
    </source>
</evidence>
<dbReference type="GO" id="GO:0006364">
    <property type="term" value="P:rRNA processing"/>
    <property type="evidence" value="ECO:0007669"/>
    <property type="project" value="UniProtKB-KW"/>
</dbReference>
<dbReference type="InterPro" id="IPR024166">
    <property type="entry name" value="rRNA_assembly_KRR1"/>
</dbReference>
<comment type="similarity">
    <text evidence="2 8">Belongs to the KRR1 family.</text>
</comment>
<comment type="subunit">
    <text evidence="8">Component of the ribosomal small subunit (SSU) processome.</text>
</comment>
<dbReference type="Pfam" id="PF21800">
    <property type="entry name" value="KH_KRR1_2nd"/>
    <property type="match status" value="1"/>
</dbReference>
<dbReference type="PANTHER" id="PTHR12581">
    <property type="entry name" value="HIV-1 REV BINDING PROTEIN 2, 3"/>
    <property type="match status" value="1"/>
</dbReference>
<dbReference type="InterPro" id="IPR048550">
    <property type="entry name" value="KRR1-like_KH1_euk"/>
</dbReference>
<dbReference type="Pfam" id="PF17903">
    <property type="entry name" value="KH_KRR1_1st"/>
    <property type="match status" value="1"/>
</dbReference>
<evidence type="ECO:0000259" key="10">
    <source>
        <dbReference type="Pfam" id="PF17903"/>
    </source>
</evidence>
<dbReference type="CDD" id="cd22393">
    <property type="entry name" value="KH-I_KRR1_rpt1"/>
    <property type="match status" value="1"/>
</dbReference>
<protein>
    <recommendedName>
        <fullName evidence="8">KRR1 small subunit processome component</fullName>
    </recommendedName>
    <alternativeName>
        <fullName evidence="8">KRR-R motif-containing protein 1</fullName>
    </alternativeName>
</protein>
<dbReference type="InterPro" id="IPR041174">
    <property type="entry name" value="KRR1-like_KH1"/>
</dbReference>
<dbReference type="OrthoDB" id="441223at2759"/>
<keyword evidence="6 8" id="KW-0539">Nucleus</keyword>
<dbReference type="AlphaFoldDB" id="A0A7J7IXJ0"/>
<keyword evidence="7 8" id="KW-0687">Ribonucleoprotein</keyword>
<dbReference type="InterPro" id="IPR048548">
    <property type="entry name" value="KRR1-like_KH2"/>
</dbReference>
<dbReference type="Proteomes" id="UP000593567">
    <property type="component" value="Unassembled WGS sequence"/>
</dbReference>
<feature type="compositionally biased region" description="Basic and acidic residues" evidence="9">
    <location>
        <begin position="277"/>
        <end position="292"/>
    </location>
</feature>
<feature type="region of interest" description="Disordered" evidence="9">
    <location>
        <begin position="268"/>
        <end position="316"/>
    </location>
</feature>
<feature type="region of interest" description="Disordered" evidence="9">
    <location>
        <begin position="1"/>
        <end position="22"/>
    </location>
</feature>
<evidence type="ECO:0000256" key="6">
    <source>
        <dbReference type="ARBA" id="ARBA00023242"/>
    </source>
</evidence>
<proteinExistence type="inferred from homology"/>
<reference evidence="12" key="1">
    <citation type="submission" date="2020-06" db="EMBL/GenBank/DDBJ databases">
        <title>Draft genome of Bugula neritina, a colonial animal packing powerful symbionts and potential medicines.</title>
        <authorList>
            <person name="Rayko M."/>
        </authorList>
    </citation>
    <scope>NUCLEOTIDE SEQUENCE [LARGE SCALE GENOMIC DNA]</scope>
    <source>
        <strain evidence="12">Kwan_BN1</strain>
    </source>
</reference>
<comment type="subcellular location">
    <subcellularLocation>
        <location evidence="1 8">Nucleus</location>
        <location evidence="1 8">Nucleolus</location>
    </subcellularLocation>
</comment>
<evidence type="ECO:0000256" key="4">
    <source>
        <dbReference type="ARBA" id="ARBA00022552"/>
    </source>
</evidence>
<dbReference type="SUPFAM" id="SSF54791">
    <property type="entry name" value="Eukaryotic type KH-domain (KH-domain type I)"/>
    <property type="match status" value="1"/>
</dbReference>
<sequence>MSKEKDSDDLMIPDGWKPPGPCTKEDNPHGMVSESAFAILFPKYREQYLQECWSVVKKDLKDMGIIAEMDVIEGTLSVKTTRKCYDPYAIIKARDIIKLLARSVPYEQARRLLEDDAACDIIKISGMVSSKARFVKRRTRLIGPDGSTLKAIELLTRCYVTVQGNTVSAIGPYKGLAEVRKITEDCMNNIHPIYNIKTLMIKQELMKNPKLKDANWDKFLPKFKKTHQKKRSKPFKIRKKKDYTPFPPPMPLSKVDKELESGEYFMKQKDRNRKRKAEQIQKSEEISRERQKQNRAKPFIPPVEPEHKRKKVETAPARVDVDSLKEKIKASMKKKKVTKVK</sequence>
<keyword evidence="5 8" id="KW-0694">RNA-binding</keyword>
<dbReference type="GO" id="GO:0032040">
    <property type="term" value="C:small-subunit processome"/>
    <property type="evidence" value="ECO:0007669"/>
    <property type="project" value="TreeGrafter"/>
</dbReference>
<evidence type="ECO:0000256" key="3">
    <source>
        <dbReference type="ARBA" id="ARBA00022517"/>
    </source>
</evidence>
<dbReference type="GO" id="GO:0003723">
    <property type="term" value="F:RNA binding"/>
    <property type="evidence" value="ECO:0007669"/>
    <property type="project" value="UniProtKB-KW"/>
</dbReference>